<organism evidence="3 4">
    <name type="scientific">Prosthecobacter dejongeii</name>
    <dbReference type="NCBI Taxonomy" id="48465"/>
    <lineage>
        <taxon>Bacteria</taxon>
        <taxon>Pseudomonadati</taxon>
        <taxon>Verrucomicrobiota</taxon>
        <taxon>Verrucomicrobiia</taxon>
        <taxon>Verrucomicrobiales</taxon>
        <taxon>Verrucomicrobiaceae</taxon>
        <taxon>Prosthecobacter</taxon>
    </lineage>
</organism>
<protein>
    <submittedName>
        <fullName evidence="3">Uncharacterized protein</fullName>
    </submittedName>
</protein>
<keyword evidence="2" id="KW-0472">Membrane</keyword>
<dbReference type="EMBL" id="JACHIF010000003">
    <property type="protein sequence ID" value="MBB5037835.1"/>
    <property type="molecule type" value="Genomic_DNA"/>
</dbReference>
<dbReference type="Proteomes" id="UP000534294">
    <property type="component" value="Unassembled WGS sequence"/>
</dbReference>
<comment type="caution">
    <text evidence="3">The sequence shown here is derived from an EMBL/GenBank/DDBJ whole genome shotgun (WGS) entry which is preliminary data.</text>
</comment>
<evidence type="ECO:0000256" key="2">
    <source>
        <dbReference type="SAM" id="Phobius"/>
    </source>
</evidence>
<evidence type="ECO:0000256" key="1">
    <source>
        <dbReference type="SAM" id="MobiDB-lite"/>
    </source>
</evidence>
<feature type="transmembrane region" description="Helical" evidence="2">
    <location>
        <begin position="12"/>
        <end position="31"/>
    </location>
</feature>
<evidence type="ECO:0000313" key="3">
    <source>
        <dbReference type="EMBL" id="MBB5037835.1"/>
    </source>
</evidence>
<feature type="compositionally biased region" description="Polar residues" evidence="1">
    <location>
        <begin position="92"/>
        <end position="105"/>
    </location>
</feature>
<feature type="region of interest" description="Disordered" evidence="1">
    <location>
        <begin position="89"/>
        <end position="127"/>
    </location>
</feature>
<dbReference type="RefSeq" id="WP_184208077.1">
    <property type="nucleotide sequence ID" value="NZ_JACHIF010000003.1"/>
</dbReference>
<evidence type="ECO:0000313" key="4">
    <source>
        <dbReference type="Proteomes" id="UP000534294"/>
    </source>
</evidence>
<proteinExistence type="predicted"/>
<keyword evidence="4" id="KW-1185">Reference proteome</keyword>
<sequence>MSSIATPSKAGATFLWVLGAFASFAVLFYVIQASFATQGAEDPRAPERLANKEEILKAQNELITKMGLKDSEKKAAIFAKTLETLKAKPAGASTQVVPGSPTQLKQAAAPAPAAPAPAAPAVTPPAN</sequence>
<feature type="compositionally biased region" description="Pro residues" evidence="1">
    <location>
        <begin position="112"/>
        <end position="127"/>
    </location>
</feature>
<name>A0A7W8DQ48_9BACT</name>
<gene>
    <name evidence="3" type="ORF">HNQ64_002084</name>
</gene>
<keyword evidence="2" id="KW-0812">Transmembrane</keyword>
<accession>A0A7W8DQ48</accession>
<reference evidence="3 4" key="1">
    <citation type="submission" date="2020-08" db="EMBL/GenBank/DDBJ databases">
        <title>Genomic Encyclopedia of Type Strains, Phase IV (KMG-IV): sequencing the most valuable type-strain genomes for metagenomic binning, comparative biology and taxonomic classification.</title>
        <authorList>
            <person name="Goeker M."/>
        </authorList>
    </citation>
    <scope>NUCLEOTIDE SEQUENCE [LARGE SCALE GENOMIC DNA]</scope>
    <source>
        <strain evidence="3 4">DSM 12251</strain>
    </source>
</reference>
<dbReference type="AlphaFoldDB" id="A0A7W8DQ48"/>
<keyword evidence="2" id="KW-1133">Transmembrane helix</keyword>